<organism evidence="1 2">
    <name type="scientific">Rhizopus delemar (strain RA 99-880 / ATCC MYA-4621 / FGSC 9543 / NRRL 43880)</name>
    <name type="common">Mucormycosis agent</name>
    <name type="synonym">Rhizopus arrhizus var. delemar</name>
    <dbReference type="NCBI Taxonomy" id="246409"/>
    <lineage>
        <taxon>Eukaryota</taxon>
        <taxon>Fungi</taxon>
        <taxon>Fungi incertae sedis</taxon>
        <taxon>Mucoromycota</taxon>
        <taxon>Mucoromycotina</taxon>
        <taxon>Mucoromycetes</taxon>
        <taxon>Mucorales</taxon>
        <taxon>Mucorineae</taxon>
        <taxon>Rhizopodaceae</taxon>
        <taxon>Rhizopus</taxon>
    </lineage>
</organism>
<name>I1BXP0_RHIO9</name>
<gene>
    <name evidence="1" type="ORF">RO3G_05675</name>
</gene>
<evidence type="ECO:0000313" key="1">
    <source>
        <dbReference type="EMBL" id="EIE80970.1"/>
    </source>
</evidence>
<reference evidence="1 2" key="1">
    <citation type="journal article" date="2009" name="PLoS Genet.">
        <title>Genomic analysis of the basal lineage fungus Rhizopus oryzae reveals a whole-genome duplication.</title>
        <authorList>
            <person name="Ma L.-J."/>
            <person name="Ibrahim A.S."/>
            <person name="Skory C."/>
            <person name="Grabherr M.G."/>
            <person name="Burger G."/>
            <person name="Butler M."/>
            <person name="Elias M."/>
            <person name="Idnurm A."/>
            <person name="Lang B.F."/>
            <person name="Sone T."/>
            <person name="Abe A."/>
            <person name="Calvo S.E."/>
            <person name="Corrochano L.M."/>
            <person name="Engels R."/>
            <person name="Fu J."/>
            <person name="Hansberg W."/>
            <person name="Kim J.-M."/>
            <person name="Kodira C.D."/>
            <person name="Koehrsen M.J."/>
            <person name="Liu B."/>
            <person name="Miranda-Saavedra D."/>
            <person name="O'Leary S."/>
            <person name="Ortiz-Castellanos L."/>
            <person name="Poulter R."/>
            <person name="Rodriguez-Romero J."/>
            <person name="Ruiz-Herrera J."/>
            <person name="Shen Y.-Q."/>
            <person name="Zeng Q."/>
            <person name="Galagan J."/>
            <person name="Birren B.W."/>
            <person name="Cuomo C.A."/>
            <person name="Wickes B.L."/>
        </authorList>
    </citation>
    <scope>NUCLEOTIDE SEQUENCE [LARGE SCALE GENOMIC DNA]</scope>
    <source>
        <strain evidence="2">RA 99-880 / ATCC MYA-4621 / FGSC 9543 / NRRL 43880</strain>
    </source>
</reference>
<sequence>MERYLYSFLIDNNPTLDMAQGGFREARGSLDQALCLAELCNFLSCDHNYYSSTCIPQH</sequence>
<evidence type="ECO:0000313" key="2">
    <source>
        <dbReference type="Proteomes" id="UP000009138"/>
    </source>
</evidence>
<dbReference type="AlphaFoldDB" id="I1BXP0"/>
<dbReference type="EMBL" id="CH476735">
    <property type="protein sequence ID" value="EIE80970.1"/>
    <property type="molecule type" value="Genomic_DNA"/>
</dbReference>
<protein>
    <submittedName>
        <fullName evidence="1">Uncharacterized protein</fullName>
    </submittedName>
</protein>
<dbReference type="InParanoid" id="I1BXP0"/>
<keyword evidence="2" id="KW-1185">Reference proteome</keyword>
<dbReference type="RefSeq" id="XP_067516366.1">
    <property type="nucleotide sequence ID" value="XM_067660265.1"/>
</dbReference>
<dbReference type="Proteomes" id="UP000009138">
    <property type="component" value="Unassembled WGS sequence"/>
</dbReference>
<dbReference type="GeneID" id="93612646"/>
<accession>I1BXP0</accession>
<proteinExistence type="predicted"/>
<dbReference type="VEuPathDB" id="FungiDB:RO3G_05675"/>